<accession>A0A1G6STN2</accession>
<sequence>MASESPLNVRTVAGVATLTLDRPKIHNAFDDLLIDELIDALRAIEEDEAVRVVVLTGAGASFSAGADLNWMKRMAQASEKENRKDARQLAKLMRVLNHLDKPTIARVNGAALGGGVGLVACCDIAIASIEARFGLTETRLGLVPAVISPYVIDAIGARQARRLFLTAQVFDAAEAARIGLVHAVVPAAELDAAVDAEVERLKTAGPVAVLEAKRLVQRIQHPDGKHRRALDEANADLIAALRVSDEGQEGLKAFFERRPAGWLEH</sequence>
<gene>
    <name evidence="2" type="ORF">SAMN04488509_101685</name>
</gene>
<keyword evidence="3" id="KW-1185">Reference proteome</keyword>
<dbReference type="CDD" id="cd06558">
    <property type="entry name" value="crotonase-like"/>
    <property type="match status" value="1"/>
</dbReference>
<evidence type="ECO:0000313" key="3">
    <source>
        <dbReference type="Proteomes" id="UP000199603"/>
    </source>
</evidence>
<dbReference type="InterPro" id="IPR001753">
    <property type="entry name" value="Enoyl-CoA_hydra/iso"/>
</dbReference>
<comment type="similarity">
    <text evidence="1">Belongs to the enoyl-CoA hydratase/isomerase family.</text>
</comment>
<dbReference type="STRING" id="265719.SAMN04488509_101685"/>
<dbReference type="EMBL" id="FNAG01000001">
    <property type="protein sequence ID" value="SDD20139.1"/>
    <property type="molecule type" value="Genomic_DNA"/>
</dbReference>
<dbReference type="GO" id="GO:0003824">
    <property type="term" value="F:catalytic activity"/>
    <property type="evidence" value="ECO:0007669"/>
    <property type="project" value="UniProtKB-ARBA"/>
</dbReference>
<dbReference type="InterPro" id="IPR014748">
    <property type="entry name" value="Enoyl-CoA_hydra_C"/>
</dbReference>
<dbReference type="PANTHER" id="PTHR42964">
    <property type="entry name" value="ENOYL-COA HYDRATASE"/>
    <property type="match status" value="1"/>
</dbReference>
<dbReference type="RefSeq" id="WP_091238835.1">
    <property type="nucleotide sequence ID" value="NZ_FNAG01000001.1"/>
</dbReference>
<dbReference type="FunFam" id="3.90.226.10:FF:000066">
    <property type="entry name" value="Enoyl-CoA hydratase"/>
    <property type="match status" value="1"/>
</dbReference>
<dbReference type="PANTHER" id="PTHR42964:SF1">
    <property type="entry name" value="POLYKETIDE BIOSYNTHESIS ENOYL-COA HYDRATASE PKSH-RELATED"/>
    <property type="match status" value="1"/>
</dbReference>
<dbReference type="Gene3D" id="1.10.12.10">
    <property type="entry name" value="Lyase 2-enoyl-coa Hydratase, Chain A, domain 2"/>
    <property type="match status" value="1"/>
</dbReference>
<evidence type="ECO:0000256" key="1">
    <source>
        <dbReference type="ARBA" id="ARBA00005254"/>
    </source>
</evidence>
<proteinExistence type="inferred from homology"/>
<dbReference type="Proteomes" id="UP000199603">
    <property type="component" value="Unassembled WGS sequence"/>
</dbReference>
<dbReference type="InterPro" id="IPR029045">
    <property type="entry name" value="ClpP/crotonase-like_dom_sf"/>
</dbReference>
<dbReference type="InterPro" id="IPR051683">
    <property type="entry name" value="Enoyl-CoA_Hydratase/Isomerase"/>
</dbReference>
<protein>
    <submittedName>
        <fullName evidence="2">Methylglutaconyl-CoA hydratase</fullName>
    </submittedName>
</protein>
<dbReference type="Gene3D" id="3.90.226.10">
    <property type="entry name" value="2-enoyl-CoA Hydratase, Chain A, domain 1"/>
    <property type="match status" value="1"/>
</dbReference>
<reference evidence="2 3" key="1">
    <citation type="submission" date="2016-10" db="EMBL/GenBank/DDBJ databases">
        <authorList>
            <person name="de Groot N.N."/>
        </authorList>
    </citation>
    <scope>NUCLEOTIDE SEQUENCE [LARGE SCALE GENOMIC DNA]</scope>
    <source>
        <strain evidence="2 3">DSM 16957</strain>
    </source>
</reference>
<dbReference type="Pfam" id="PF00378">
    <property type="entry name" value="ECH_1"/>
    <property type="match status" value="1"/>
</dbReference>
<dbReference type="GO" id="GO:0008300">
    <property type="term" value="P:isoprenoid catabolic process"/>
    <property type="evidence" value="ECO:0007669"/>
    <property type="project" value="TreeGrafter"/>
</dbReference>
<dbReference type="AlphaFoldDB" id="A0A1G6STN2"/>
<evidence type="ECO:0000313" key="2">
    <source>
        <dbReference type="EMBL" id="SDD20139.1"/>
    </source>
</evidence>
<dbReference type="OrthoDB" id="9807606at2"/>
<organism evidence="2 3">
    <name type="scientific">Aquimonas voraii</name>
    <dbReference type="NCBI Taxonomy" id="265719"/>
    <lineage>
        <taxon>Bacteria</taxon>
        <taxon>Pseudomonadati</taxon>
        <taxon>Pseudomonadota</taxon>
        <taxon>Gammaproteobacteria</taxon>
        <taxon>Lysobacterales</taxon>
        <taxon>Lysobacteraceae</taxon>
        <taxon>Aquimonas</taxon>
    </lineage>
</organism>
<dbReference type="SUPFAM" id="SSF52096">
    <property type="entry name" value="ClpP/crotonase"/>
    <property type="match status" value="1"/>
</dbReference>
<name>A0A1G6STN2_9GAMM</name>